<evidence type="ECO:0000259" key="4">
    <source>
        <dbReference type="Pfam" id="PF08450"/>
    </source>
</evidence>
<dbReference type="GO" id="GO:0005509">
    <property type="term" value="F:calcium ion binding"/>
    <property type="evidence" value="ECO:0007669"/>
    <property type="project" value="TreeGrafter"/>
</dbReference>
<name>A0A8E2EL74_9PEZI</name>
<dbReference type="AlphaFoldDB" id="A0A8E2EL74"/>
<evidence type="ECO:0000313" key="6">
    <source>
        <dbReference type="Proteomes" id="UP000250266"/>
    </source>
</evidence>
<dbReference type="GO" id="GO:0004341">
    <property type="term" value="F:gluconolactonase activity"/>
    <property type="evidence" value="ECO:0007669"/>
    <property type="project" value="TreeGrafter"/>
</dbReference>
<feature type="binding site" evidence="3">
    <location>
        <position position="152"/>
    </location>
    <ligand>
        <name>substrate</name>
    </ligand>
</feature>
<feature type="active site" description="Proton donor/acceptor" evidence="2">
    <location>
        <position position="256"/>
    </location>
</feature>
<feature type="binding site" evidence="3">
    <location>
        <position position="256"/>
    </location>
    <ligand>
        <name>a divalent metal cation</name>
        <dbReference type="ChEBI" id="CHEBI:60240"/>
    </ligand>
</feature>
<dbReference type="Proteomes" id="UP000250266">
    <property type="component" value="Unassembled WGS sequence"/>
</dbReference>
<feature type="domain" description="SMP-30/Gluconolactonase/LRE-like region" evidence="4">
    <location>
        <begin position="55"/>
        <end position="311"/>
    </location>
</feature>
<protein>
    <submittedName>
        <fullName evidence="5">SGL-domain-containing protein</fullName>
    </submittedName>
</protein>
<dbReference type="PANTHER" id="PTHR10907">
    <property type="entry name" value="REGUCALCIN"/>
    <property type="match status" value="1"/>
</dbReference>
<proteinExistence type="inferred from homology"/>
<keyword evidence="6" id="KW-1185">Reference proteome</keyword>
<feature type="binding site" evidence="3">
    <location>
        <position position="203"/>
    </location>
    <ligand>
        <name>a divalent metal cation</name>
        <dbReference type="ChEBI" id="CHEBI:60240"/>
    </ligand>
</feature>
<keyword evidence="3" id="KW-0479">Metal-binding</keyword>
<feature type="binding site" evidence="3">
    <location>
        <position position="154"/>
    </location>
    <ligand>
        <name>a divalent metal cation</name>
        <dbReference type="ChEBI" id="CHEBI:60240"/>
    </ligand>
</feature>
<evidence type="ECO:0000256" key="2">
    <source>
        <dbReference type="PIRSR" id="PIRSR605511-1"/>
    </source>
</evidence>
<evidence type="ECO:0000256" key="3">
    <source>
        <dbReference type="PIRSR" id="PIRSR605511-2"/>
    </source>
</evidence>
<keyword evidence="3" id="KW-0862">Zinc</keyword>
<reference evidence="5 6" key="1">
    <citation type="journal article" date="2016" name="Nat. Commun.">
        <title>Ectomycorrhizal ecology is imprinted in the genome of the dominant symbiotic fungus Cenococcum geophilum.</title>
        <authorList>
            <consortium name="DOE Joint Genome Institute"/>
            <person name="Peter M."/>
            <person name="Kohler A."/>
            <person name="Ohm R.A."/>
            <person name="Kuo A."/>
            <person name="Krutzmann J."/>
            <person name="Morin E."/>
            <person name="Arend M."/>
            <person name="Barry K.W."/>
            <person name="Binder M."/>
            <person name="Choi C."/>
            <person name="Clum A."/>
            <person name="Copeland A."/>
            <person name="Grisel N."/>
            <person name="Haridas S."/>
            <person name="Kipfer T."/>
            <person name="LaButti K."/>
            <person name="Lindquist E."/>
            <person name="Lipzen A."/>
            <person name="Maire R."/>
            <person name="Meier B."/>
            <person name="Mihaltcheva S."/>
            <person name="Molinier V."/>
            <person name="Murat C."/>
            <person name="Poggeler S."/>
            <person name="Quandt C.A."/>
            <person name="Sperisen C."/>
            <person name="Tritt A."/>
            <person name="Tisserant E."/>
            <person name="Crous P.W."/>
            <person name="Henrissat B."/>
            <person name="Nehls U."/>
            <person name="Egli S."/>
            <person name="Spatafora J.W."/>
            <person name="Grigoriev I.V."/>
            <person name="Martin F.M."/>
        </authorList>
    </citation>
    <scope>NUCLEOTIDE SEQUENCE [LARGE SCALE GENOMIC DNA]</scope>
    <source>
        <strain evidence="5 6">CBS 459.81</strain>
    </source>
</reference>
<dbReference type="InterPro" id="IPR011042">
    <property type="entry name" value="6-blade_b-propeller_TolB-like"/>
</dbReference>
<dbReference type="InterPro" id="IPR013658">
    <property type="entry name" value="SGL"/>
</dbReference>
<dbReference type="Pfam" id="PF08450">
    <property type="entry name" value="SGL"/>
    <property type="match status" value="1"/>
</dbReference>
<accession>A0A8E2EL74</accession>
<evidence type="ECO:0000256" key="1">
    <source>
        <dbReference type="ARBA" id="ARBA00008853"/>
    </source>
</evidence>
<dbReference type="EMBL" id="KV744809">
    <property type="protein sequence ID" value="OCK86056.1"/>
    <property type="molecule type" value="Genomic_DNA"/>
</dbReference>
<gene>
    <name evidence="5" type="ORF">K432DRAFT_377024</name>
</gene>
<dbReference type="SUPFAM" id="SSF63829">
    <property type="entry name" value="Calcium-dependent phosphotriesterase"/>
    <property type="match status" value="1"/>
</dbReference>
<dbReference type="Gene3D" id="2.120.10.30">
    <property type="entry name" value="TolB, C-terminal domain"/>
    <property type="match status" value="1"/>
</dbReference>
<feature type="binding site" evidence="3">
    <location>
        <position position="57"/>
    </location>
    <ligand>
        <name>a divalent metal cation</name>
        <dbReference type="ChEBI" id="CHEBI:60240"/>
    </ligand>
</feature>
<dbReference type="OrthoDB" id="423498at2759"/>
<evidence type="ECO:0000313" key="5">
    <source>
        <dbReference type="EMBL" id="OCK86056.1"/>
    </source>
</evidence>
<dbReference type="InterPro" id="IPR005511">
    <property type="entry name" value="SMP-30"/>
</dbReference>
<dbReference type="PANTHER" id="PTHR10907:SF47">
    <property type="entry name" value="REGUCALCIN"/>
    <property type="match status" value="1"/>
</dbReference>
<dbReference type="PRINTS" id="PR01790">
    <property type="entry name" value="SMP30FAMILY"/>
</dbReference>
<comment type="similarity">
    <text evidence="1">Belongs to the SMP-30/CGR1 family.</text>
</comment>
<organism evidence="5 6">
    <name type="scientific">Lepidopterella palustris CBS 459.81</name>
    <dbReference type="NCBI Taxonomy" id="1314670"/>
    <lineage>
        <taxon>Eukaryota</taxon>
        <taxon>Fungi</taxon>
        <taxon>Dikarya</taxon>
        <taxon>Ascomycota</taxon>
        <taxon>Pezizomycotina</taxon>
        <taxon>Dothideomycetes</taxon>
        <taxon>Pleosporomycetidae</taxon>
        <taxon>Mytilinidiales</taxon>
        <taxon>Argynnaceae</taxon>
        <taxon>Lepidopterella</taxon>
    </lineage>
</organism>
<sequence length="347" mass="38342">MTISKLWVLRSLWSNEKHDQKLTTTPSAAKPSAPKMSGIKKYIVTEPWLKLSCGLGEAPFWEDVTNTLRFVDIIKCNVHTVDLKKGPSSHKILANLDISIGVTGDIEGNDSEFIFGGKHGYGRFNRSTAEYKYIRKVWDEAEIADGKESRMRANDGAVDSRGRFWVGFMTDPMVKDPVDEGILFRLDPDLTLHRMLSGVTIPNGTTWSADDKTMYFADSPTKSIFAFDFDAETGKISNKRVFFTVPDDMGENAVPDGHCMDEEGYMWTAIHGTGKVVRISPESKVVAEITLPTDQVTCPAFVGEDLIITSAGGDGSDPTSLAGSVFKVHVGVKGLKRYRFKENGEIV</sequence>
<comment type="cofactor">
    <cofactor evidence="3">
        <name>Zn(2+)</name>
        <dbReference type="ChEBI" id="CHEBI:29105"/>
    </cofactor>
    <text evidence="3">Binds 1 divalent metal cation per subunit.</text>
</comment>